<dbReference type="Proteomes" id="UP000075884">
    <property type="component" value="Unassembled WGS sequence"/>
</dbReference>
<evidence type="ECO:0000256" key="1">
    <source>
        <dbReference type="SAM" id="MobiDB-lite"/>
    </source>
</evidence>
<organism evidence="2 3">
    <name type="scientific">Anopheles dirus</name>
    <dbReference type="NCBI Taxonomy" id="7168"/>
    <lineage>
        <taxon>Eukaryota</taxon>
        <taxon>Metazoa</taxon>
        <taxon>Ecdysozoa</taxon>
        <taxon>Arthropoda</taxon>
        <taxon>Hexapoda</taxon>
        <taxon>Insecta</taxon>
        <taxon>Pterygota</taxon>
        <taxon>Neoptera</taxon>
        <taxon>Endopterygota</taxon>
        <taxon>Diptera</taxon>
        <taxon>Nematocera</taxon>
        <taxon>Culicoidea</taxon>
        <taxon>Culicidae</taxon>
        <taxon>Anophelinae</taxon>
        <taxon>Anopheles</taxon>
    </lineage>
</organism>
<dbReference type="VEuPathDB" id="VectorBase:ADIR014194"/>
<evidence type="ECO:0000313" key="2">
    <source>
        <dbReference type="EnsemblMetazoa" id="ADIR014194-PA"/>
    </source>
</evidence>
<feature type="region of interest" description="Disordered" evidence="1">
    <location>
        <begin position="23"/>
        <end position="45"/>
    </location>
</feature>
<reference evidence="2" key="2">
    <citation type="submission" date="2020-05" db="UniProtKB">
        <authorList>
            <consortium name="EnsemblMetazoa"/>
        </authorList>
    </citation>
    <scope>IDENTIFICATION</scope>
    <source>
        <strain evidence="2">WRAIR2</strain>
    </source>
</reference>
<protein>
    <submittedName>
        <fullName evidence="2">Uncharacterized protein</fullName>
    </submittedName>
</protein>
<dbReference type="AlphaFoldDB" id="A0A182NWB5"/>
<proteinExistence type="predicted"/>
<reference evidence="3" key="1">
    <citation type="submission" date="2013-03" db="EMBL/GenBank/DDBJ databases">
        <title>The Genome Sequence of Anopheles dirus WRAIR2.</title>
        <authorList>
            <consortium name="The Broad Institute Genomics Platform"/>
            <person name="Neafsey D.E."/>
            <person name="Walton C."/>
            <person name="Walker B."/>
            <person name="Young S.K."/>
            <person name="Zeng Q."/>
            <person name="Gargeya S."/>
            <person name="Fitzgerald M."/>
            <person name="Haas B."/>
            <person name="Abouelleil A."/>
            <person name="Allen A.W."/>
            <person name="Alvarado L."/>
            <person name="Arachchi H.M."/>
            <person name="Berlin A.M."/>
            <person name="Chapman S.B."/>
            <person name="Gainer-Dewar J."/>
            <person name="Goldberg J."/>
            <person name="Griggs A."/>
            <person name="Gujja S."/>
            <person name="Hansen M."/>
            <person name="Howarth C."/>
            <person name="Imamovic A."/>
            <person name="Ireland A."/>
            <person name="Larimer J."/>
            <person name="McCowan C."/>
            <person name="Murphy C."/>
            <person name="Pearson M."/>
            <person name="Poon T.W."/>
            <person name="Priest M."/>
            <person name="Roberts A."/>
            <person name="Saif S."/>
            <person name="Shea T."/>
            <person name="Sisk P."/>
            <person name="Sykes S."/>
            <person name="Wortman J."/>
            <person name="Nusbaum C."/>
            <person name="Birren B."/>
        </authorList>
    </citation>
    <scope>NUCLEOTIDE SEQUENCE [LARGE SCALE GENOMIC DNA]</scope>
    <source>
        <strain evidence="3">WRAIR2</strain>
    </source>
</reference>
<keyword evidence="3" id="KW-1185">Reference proteome</keyword>
<sequence length="45" mass="5202">MRHRTIARSVKVKLPLRAVVEHQRNKKKTWKTSAPAFPGPTGERH</sequence>
<name>A0A182NWB5_9DIPT</name>
<accession>A0A182NWB5</accession>
<dbReference type="EnsemblMetazoa" id="ADIR014194-RA">
    <property type="protein sequence ID" value="ADIR014194-PA"/>
    <property type="gene ID" value="ADIR014194"/>
</dbReference>
<evidence type="ECO:0000313" key="3">
    <source>
        <dbReference type="Proteomes" id="UP000075884"/>
    </source>
</evidence>